<evidence type="ECO:0000313" key="2">
    <source>
        <dbReference type="Proteomes" id="UP000824120"/>
    </source>
</evidence>
<proteinExistence type="predicted"/>
<comment type="caution">
    <text evidence="1">The sequence shown here is derived from an EMBL/GenBank/DDBJ whole genome shotgun (WGS) entry which is preliminary data.</text>
</comment>
<sequence>DDQGQIGKFTVTIHSVGSSRIICHQFSHSKCKISTHSMPNHISRSITSSLPLVPITMNGFASLHSSRLCLLLDYSPKQNNLQFSFFNFQEYLGPSSFSVITVGDNKSVRFDWYVTVRNHGYARLPFLQLCHDLIIQPFQYQFNERDRDGSYILEISGRRVREPGRTCFDMHINSLIALGFQ</sequence>
<gene>
    <name evidence="1" type="ORF">H5410_015682</name>
</gene>
<keyword evidence="2" id="KW-1185">Reference proteome</keyword>
<feature type="non-terminal residue" evidence="1">
    <location>
        <position position="1"/>
    </location>
</feature>
<accession>A0A9J5ZV49</accession>
<protein>
    <submittedName>
        <fullName evidence="1">Uncharacterized protein</fullName>
    </submittedName>
</protein>
<dbReference type="EMBL" id="JACXVP010000003">
    <property type="protein sequence ID" value="KAG5615858.1"/>
    <property type="molecule type" value="Genomic_DNA"/>
</dbReference>
<name>A0A9J5ZV49_SOLCO</name>
<organism evidence="1 2">
    <name type="scientific">Solanum commersonii</name>
    <name type="common">Commerson's wild potato</name>
    <name type="synonym">Commerson's nightshade</name>
    <dbReference type="NCBI Taxonomy" id="4109"/>
    <lineage>
        <taxon>Eukaryota</taxon>
        <taxon>Viridiplantae</taxon>
        <taxon>Streptophyta</taxon>
        <taxon>Embryophyta</taxon>
        <taxon>Tracheophyta</taxon>
        <taxon>Spermatophyta</taxon>
        <taxon>Magnoliopsida</taxon>
        <taxon>eudicotyledons</taxon>
        <taxon>Gunneridae</taxon>
        <taxon>Pentapetalae</taxon>
        <taxon>asterids</taxon>
        <taxon>lamiids</taxon>
        <taxon>Solanales</taxon>
        <taxon>Solanaceae</taxon>
        <taxon>Solanoideae</taxon>
        <taxon>Solaneae</taxon>
        <taxon>Solanum</taxon>
    </lineage>
</organism>
<dbReference type="AlphaFoldDB" id="A0A9J5ZV49"/>
<evidence type="ECO:0000313" key="1">
    <source>
        <dbReference type="EMBL" id="KAG5615858.1"/>
    </source>
</evidence>
<reference evidence="1 2" key="1">
    <citation type="submission" date="2020-09" db="EMBL/GenBank/DDBJ databases">
        <title>De no assembly of potato wild relative species, Solanum commersonii.</title>
        <authorList>
            <person name="Cho K."/>
        </authorList>
    </citation>
    <scope>NUCLEOTIDE SEQUENCE [LARGE SCALE GENOMIC DNA]</scope>
    <source>
        <strain evidence="1">LZ3.2</strain>
        <tissue evidence="1">Leaf</tissue>
    </source>
</reference>
<dbReference type="Proteomes" id="UP000824120">
    <property type="component" value="Chromosome 3"/>
</dbReference>